<comment type="function">
    <text evidence="6">Part of ribonuclease P, a protein complex that generates mature tRNA molecules by cleaving their 5'-ends.</text>
</comment>
<dbReference type="InterPro" id="IPR002759">
    <property type="entry name" value="Pop5/Rpp14/Rnp2-like"/>
</dbReference>
<keyword evidence="5 6" id="KW-0378">Hydrolase</keyword>
<dbReference type="AlphaFoldDB" id="A0A832XHE0"/>
<comment type="subunit">
    <text evidence="6">Consists of a catalytic RNA component and at least 4-5 protein subunits.</text>
</comment>
<proteinExistence type="inferred from homology"/>
<keyword evidence="2 6" id="KW-0819">tRNA processing</keyword>
<dbReference type="GO" id="GO:0004526">
    <property type="term" value="F:ribonuclease P activity"/>
    <property type="evidence" value="ECO:0007669"/>
    <property type="project" value="UniProtKB-UniRule"/>
</dbReference>
<evidence type="ECO:0000256" key="1">
    <source>
        <dbReference type="ARBA" id="ARBA00022490"/>
    </source>
</evidence>
<dbReference type="EMBL" id="DVAD01000004">
    <property type="protein sequence ID" value="HIJ99330.1"/>
    <property type="molecule type" value="Genomic_DNA"/>
</dbReference>
<dbReference type="Gene3D" id="3.30.70.3250">
    <property type="entry name" value="Ribonuclease P, Pop5 subunit"/>
    <property type="match status" value="1"/>
</dbReference>
<keyword evidence="1 6" id="KW-0963">Cytoplasm</keyword>
<organism evidence="7 8">
    <name type="scientific">Candidatus Undinarchaeum marinum</name>
    <dbReference type="NCBI Taxonomy" id="2756141"/>
    <lineage>
        <taxon>Archaea</taxon>
        <taxon>Candidatus Undinarchaeota</taxon>
        <taxon>Candidatus Undinarchaeia</taxon>
        <taxon>Candidatus Undinarchaeales</taxon>
        <taxon>Candidatus Undinarchaeaceae</taxon>
        <taxon>Candidatus Undinarchaeum</taxon>
    </lineage>
</organism>
<dbReference type="GO" id="GO:0030677">
    <property type="term" value="C:ribonuclease P complex"/>
    <property type="evidence" value="ECO:0007669"/>
    <property type="project" value="UniProtKB-UniRule"/>
</dbReference>
<name>A0A832XHE0_9ARCH</name>
<keyword evidence="3 6" id="KW-0540">Nuclease</keyword>
<evidence type="ECO:0000313" key="7">
    <source>
        <dbReference type="EMBL" id="HIJ99330.1"/>
    </source>
</evidence>
<comment type="similarity">
    <text evidence="6">Belongs to the eukaryotic/archaeal RNase P protein component 2 family.</text>
</comment>
<evidence type="ECO:0000256" key="5">
    <source>
        <dbReference type="ARBA" id="ARBA00022801"/>
    </source>
</evidence>
<dbReference type="InterPro" id="IPR016434">
    <property type="entry name" value="Rnp2_archaea"/>
</dbReference>
<keyword evidence="4 6" id="KW-0255">Endonuclease</keyword>
<keyword evidence="8" id="KW-1185">Reference proteome</keyword>
<evidence type="ECO:0000313" key="8">
    <source>
        <dbReference type="Proteomes" id="UP000604391"/>
    </source>
</evidence>
<dbReference type="Pfam" id="PF01900">
    <property type="entry name" value="RNase_P_Rpp14"/>
    <property type="match status" value="1"/>
</dbReference>
<dbReference type="GO" id="GO:0005737">
    <property type="term" value="C:cytoplasm"/>
    <property type="evidence" value="ECO:0007669"/>
    <property type="project" value="UniProtKB-SubCell"/>
</dbReference>
<accession>A0A832XHE0</accession>
<dbReference type="SUPFAM" id="SSF160350">
    <property type="entry name" value="Rnp2-like"/>
    <property type="match status" value="1"/>
</dbReference>
<evidence type="ECO:0000256" key="2">
    <source>
        <dbReference type="ARBA" id="ARBA00022694"/>
    </source>
</evidence>
<evidence type="ECO:0000256" key="3">
    <source>
        <dbReference type="ARBA" id="ARBA00022722"/>
    </source>
</evidence>
<dbReference type="PANTHER" id="PTHR15441">
    <property type="entry name" value="RIBONUCLEASE P PROTEIN SUBUNIT P14"/>
    <property type="match status" value="1"/>
</dbReference>
<evidence type="ECO:0000256" key="6">
    <source>
        <dbReference type="HAMAP-Rule" id="MF_00755"/>
    </source>
</evidence>
<dbReference type="EC" id="3.1.26.5" evidence="6"/>
<protein>
    <recommendedName>
        <fullName evidence="6">Ribonuclease P protein component 2</fullName>
        <shortName evidence="6">RNase P component 2</shortName>
        <ecNumber evidence="6">3.1.26.5</ecNumber>
    </recommendedName>
    <alternativeName>
        <fullName evidence="6">Pop5</fullName>
    </alternativeName>
</protein>
<comment type="caution">
    <text evidence="7">The sequence shown here is derived from an EMBL/GenBank/DDBJ whole genome shotgun (WGS) entry which is preliminary data.</text>
</comment>
<gene>
    <name evidence="6" type="primary">rnp2</name>
    <name evidence="7" type="ORF">H1011_00715</name>
</gene>
<dbReference type="InterPro" id="IPR038085">
    <property type="entry name" value="Rnp2-like_sf"/>
</dbReference>
<dbReference type="HAMAP" id="MF_00755">
    <property type="entry name" value="RNase_P_2"/>
    <property type="match status" value="1"/>
</dbReference>
<sequence>MVKFKVKPTLKENWRYISFELLSENKISEKQIVSEILNSLLSLLGELGASNANLWLIEYDSKTSSGIVRCSNKALTEVIASFATITNIGGSRTTFRVLGVSGTIKKTKDKYLNRKRK</sequence>
<comment type="subcellular location">
    <subcellularLocation>
        <location evidence="6">Cytoplasm</location>
    </subcellularLocation>
</comment>
<evidence type="ECO:0000256" key="4">
    <source>
        <dbReference type="ARBA" id="ARBA00022759"/>
    </source>
</evidence>
<dbReference type="PANTHER" id="PTHR15441:SF2">
    <property type="entry name" value="RIBONUCLEASE P_MRP PROTEIN SUBUNIT POP5"/>
    <property type="match status" value="1"/>
</dbReference>
<dbReference type="GO" id="GO:0001682">
    <property type="term" value="P:tRNA 5'-leader removal"/>
    <property type="evidence" value="ECO:0007669"/>
    <property type="project" value="UniProtKB-UniRule"/>
</dbReference>
<comment type="catalytic activity">
    <reaction evidence="6">
        <text>Endonucleolytic cleavage of RNA, removing 5'-extranucleotides from tRNA precursor.</text>
        <dbReference type="EC" id="3.1.26.5"/>
    </reaction>
</comment>
<dbReference type="PIRSF" id="PIRSF004952">
    <property type="entry name" value="RNase_P_2"/>
    <property type="match status" value="1"/>
</dbReference>
<dbReference type="Proteomes" id="UP000604391">
    <property type="component" value="Unassembled WGS sequence"/>
</dbReference>
<reference evidence="7 8" key="1">
    <citation type="journal article" name="Nat. Commun.">
        <title>Undinarchaeota illuminate DPANN phylogeny and the impact of gene transfer on archaeal evolution.</title>
        <authorList>
            <person name="Dombrowski N."/>
            <person name="Williams T.A."/>
            <person name="Sun J."/>
            <person name="Woodcroft B.J."/>
            <person name="Lee J.H."/>
            <person name="Minh B.Q."/>
            <person name="Rinke C."/>
            <person name="Spang A."/>
        </authorList>
    </citation>
    <scope>NUCLEOTIDE SEQUENCE [LARGE SCALE GENOMIC DNA]</scope>
    <source>
        <strain evidence="7">MAG_bin17</strain>
    </source>
</reference>